<dbReference type="InParanoid" id="S8E9V5"/>
<feature type="non-terminal residue" evidence="2">
    <location>
        <position position="215"/>
    </location>
</feature>
<organism evidence="2 3">
    <name type="scientific">Fomitopsis schrenkii</name>
    <name type="common">Brown rot fungus</name>
    <dbReference type="NCBI Taxonomy" id="2126942"/>
    <lineage>
        <taxon>Eukaryota</taxon>
        <taxon>Fungi</taxon>
        <taxon>Dikarya</taxon>
        <taxon>Basidiomycota</taxon>
        <taxon>Agaricomycotina</taxon>
        <taxon>Agaricomycetes</taxon>
        <taxon>Polyporales</taxon>
        <taxon>Fomitopsis</taxon>
    </lineage>
</organism>
<name>S8E9V5_FOMSC</name>
<feature type="region of interest" description="Disordered" evidence="1">
    <location>
        <begin position="193"/>
        <end position="215"/>
    </location>
</feature>
<dbReference type="HOGENOM" id="CLU_1286006_0_0_1"/>
<dbReference type="EMBL" id="KE504139">
    <property type="protein sequence ID" value="EPT01747.1"/>
    <property type="molecule type" value="Genomic_DNA"/>
</dbReference>
<reference evidence="2 3" key="1">
    <citation type="journal article" date="2012" name="Science">
        <title>The Paleozoic origin of enzymatic lignin decomposition reconstructed from 31 fungal genomes.</title>
        <authorList>
            <person name="Floudas D."/>
            <person name="Binder M."/>
            <person name="Riley R."/>
            <person name="Barry K."/>
            <person name="Blanchette R.A."/>
            <person name="Henrissat B."/>
            <person name="Martinez A.T."/>
            <person name="Otillar R."/>
            <person name="Spatafora J.W."/>
            <person name="Yadav J.S."/>
            <person name="Aerts A."/>
            <person name="Benoit I."/>
            <person name="Boyd A."/>
            <person name="Carlson A."/>
            <person name="Copeland A."/>
            <person name="Coutinho P.M."/>
            <person name="de Vries R.P."/>
            <person name="Ferreira P."/>
            <person name="Findley K."/>
            <person name="Foster B."/>
            <person name="Gaskell J."/>
            <person name="Glotzer D."/>
            <person name="Gorecki P."/>
            <person name="Heitman J."/>
            <person name="Hesse C."/>
            <person name="Hori C."/>
            <person name="Igarashi K."/>
            <person name="Jurgens J.A."/>
            <person name="Kallen N."/>
            <person name="Kersten P."/>
            <person name="Kohler A."/>
            <person name="Kuees U."/>
            <person name="Kumar T.K.A."/>
            <person name="Kuo A."/>
            <person name="LaButti K."/>
            <person name="Larrondo L.F."/>
            <person name="Lindquist E."/>
            <person name="Ling A."/>
            <person name="Lombard V."/>
            <person name="Lucas S."/>
            <person name="Lundell T."/>
            <person name="Martin R."/>
            <person name="McLaughlin D.J."/>
            <person name="Morgenstern I."/>
            <person name="Morin E."/>
            <person name="Murat C."/>
            <person name="Nagy L.G."/>
            <person name="Nolan M."/>
            <person name="Ohm R.A."/>
            <person name="Patyshakuliyeva A."/>
            <person name="Rokas A."/>
            <person name="Ruiz-Duenas F.J."/>
            <person name="Sabat G."/>
            <person name="Salamov A."/>
            <person name="Samejima M."/>
            <person name="Schmutz J."/>
            <person name="Slot J.C."/>
            <person name="St John F."/>
            <person name="Stenlid J."/>
            <person name="Sun H."/>
            <person name="Sun S."/>
            <person name="Syed K."/>
            <person name="Tsang A."/>
            <person name="Wiebenga A."/>
            <person name="Young D."/>
            <person name="Pisabarro A."/>
            <person name="Eastwood D.C."/>
            <person name="Martin F."/>
            <person name="Cullen D."/>
            <person name="Grigoriev I.V."/>
            <person name="Hibbett D.S."/>
        </authorList>
    </citation>
    <scope>NUCLEOTIDE SEQUENCE</scope>
    <source>
        <strain evidence="3">FP-58527</strain>
    </source>
</reference>
<accession>S8E9V5</accession>
<proteinExistence type="predicted"/>
<protein>
    <submittedName>
        <fullName evidence="2">Uncharacterized protein</fullName>
    </submittedName>
</protein>
<evidence type="ECO:0000256" key="1">
    <source>
        <dbReference type="SAM" id="MobiDB-lite"/>
    </source>
</evidence>
<evidence type="ECO:0000313" key="3">
    <source>
        <dbReference type="Proteomes" id="UP000015241"/>
    </source>
</evidence>
<dbReference type="AlphaFoldDB" id="S8E9V5"/>
<gene>
    <name evidence="2" type="ORF">FOMPIDRAFT_1048348</name>
</gene>
<dbReference type="OrthoDB" id="2677684at2759"/>
<sequence>MANLTANQALDFGELTESINACMRRECRIAWRQHTGDMDQPPEALTRLAVASEDRNLAHRLNPVLIGECSFMANMIIHAMTNPIDVDYDAERHAWRLHQFEGKEAGAYTDPLLSYTSPRYVEGQMTPFTYPAPTMVRDIHKKVLLWSLPGILLPARQRKMQAATAGITRQFEQYAPQPSSRTWQRRPEQFVPTESGIPPLGTPAFSPGCFESGTA</sequence>
<dbReference type="Proteomes" id="UP000015241">
    <property type="component" value="Unassembled WGS sequence"/>
</dbReference>
<evidence type="ECO:0000313" key="2">
    <source>
        <dbReference type="EMBL" id="EPT01747.1"/>
    </source>
</evidence>
<keyword evidence="3" id="KW-1185">Reference proteome</keyword>